<dbReference type="EC" id="2.7.7.7" evidence="2"/>
<dbReference type="Pfam" id="PF02811">
    <property type="entry name" value="PHP"/>
    <property type="match status" value="1"/>
</dbReference>
<dbReference type="GO" id="GO:0003887">
    <property type="term" value="F:DNA-directed DNA polymerase activity"/>
    <property type="evidence" value="ECO:0007669"/>
    <property type="project" value="UniProtKB-EC"/>
</dbReference>
<dbReference type="CDD" id="cd04485">
    <property type="entry name" value="DnaE_OBF"/>
    <property type="match status" value="1"/>
</dbReference>
<dbReference type="SMART" id="SM00481">
    <property type="entry name" value="POLIIIAc"/>
    <property type="match status" value="1"/>
</dbReference>
<accession>A0ABN7ME65</accession>
<dbReference type="Gene3D" id="2.40.50.140">
    <property type="entry name" value="Nucleic acid-binding proteins"/>
    <property type="match status" value="1"/>
</dbReference>
<dbReference type="NCBIfam" id="NF005298">
    <property type="entry name" value="PRK06826.1"/>
    <property type="match status" value="1"/>
</dbReference>
<dbReference type="PANTHER" id="PTHR32294">
    <property type="entry name" value="DNA POLYMERASE III SUBUNIT ALPHA"/>
    <property type="match status" value="1"/>
</dbReference>
<dbReference type="Pfam" id="PF07733">
    <property type="entry name" value="DNA_pol3_alpha"/>
    <property type="match status" value="1"/>
</dbReference>
<dbReference type="InterPro" id="IPR040982">
    <property type="entry name" value="DNA_pol3_finger"/>
</dbReference>
<gene>
    <name evidence="10" type="primary">dnaE</name>
    <name evidence="10" type="ORF">NSPZN2_70103</name>
</gene>
<evidence type="ECO:0000256" key="7">
    <source>
        <dbReference type="ARBA" id="ARBA00022932"/>
    </source>
</evidence>
<dbReference type="NCBIfam" id="NF004226">
    <property type="entry name" value="PRK05673.1"/>
    <property type="match status" value="1"/>
</dbReference>
<evidence type="ECO:0000259" key="9">
    <source>
        <dbReference type="SMART" id="SM00481"/>
    </source>
</evidence>
<keyword evidence="4 10" id="KW-0808">Transferase</keyword>
<dbReference type="InterPro" id="IPR012340">
    <property type="entry name" value="NA-bd_OB-fold"/>
</dbReference>
<dbReference type="NCBIfam" id="TIGR00594">
    <property type="entry name" value="polc"/>
    <property type="match status" value="1"/>
</dbReference>
<dbReference type="EMBL" id="CAJNBJ010000020">
    <property type="protein sequence ID" value="CAE6796175.1"/>
    <property type="molecule type" value="Genomic_DNA"/>
</dbReference>
<evidence type="ECO:0000256" key="4">
    <source>
        <dbReference type="ARBA" id="ARBA00022679"/>
    </source>
</evidence>
<dbReference type="RefSeq" id="WP_213044058.1">
    <property type="nucleotide sequence ID" value="NZ_CAJNBJ010000020.1"/>
</dbReference>
<evidence type="ECO:0000256" key="2">
    <source>
        <dbReference type="ARBA" id="ARBA00012417"/>
    </source>
</evidence>
<dbReference type="InterPro" id="IPR003141">
    <property type="entry name" value="Pol/His_phosphatase_N"/>
</dbReference>
<comment type="catalytic activity">
    <reaction evidence="8">
        <text>DNA(n) + a 2'-deoxyribonucleoside 5'-triphosphate = DNA(n+1) + diphosphate</text>
        <dbReference type="Rhea" id="RHEA:22508"/>
        <dbReference type="Rhea" id="RHEA-COMP:17339"/>
        <dbReference type="Rhea" id="RHEA-COMP:17340"/>
        <dbReference type="ChEBI" id="CHEBI:33019"/>
        <dbReference type="ChEBI" id="CHEBI:61560"/>
        <dbReference type="ChEBI" id="CHEBI:173112"/>
        <dbReference type="EC" id="2.7.7.7"/>
    </reaction>
</comment>
<dbReference type="InterPro" id="IPR029460">
    <property type="entry name" value="DNAPol_HHH"/>
</dbReference>
<dbReference type="InterPro" id="IPR011708">
    <property type="entry name" value="DNA_pol3_alpha_NTPase_dom"/>
</dbReference>
<dbReference type="InterPro" id="IPR041931">
    <property type="entry name" value="DNA_pol3_alpha_thumb_dom"/>
</dbReference>
<dbReference type="CDD" id="cd12113">
    <property type="entry name" value="PHP_PolIIIA_DnaE3"/>
    <property type="match status" value="1"/>
</dbReference>
<dbReference type="Proteomes" id="UP000675880">
    <property type="component" value="Unassembled WGS sequence"/>
</dbReference>
<keyword evidence="5 10" id="KW-0548">Nucleotidyltransferase</keyword>
<evidence type="ECO:0000256" key="6">
    <source>
        <dbReference type="ARBA" id="ARBA00022705"/>
    </source>
</evidence>
<evidence type="ECO:0000313" key="11">
    <source>
        <dbReference type="Proteomes" id="UP000675880"/>
    </source>
</evidence>
<feature type="domain" description="Polymerase/histidinol phosphatase N-terminal" evidence="9">
    <location>
        <begin position="6"/>
        <end position="73"/>
    </location>
</feature>
<dbReference type="SUPFAM" id="SSF89550">
    <property type="entry name" value="PHP domain-like"/>
    <property type="match status" value="1"/>
</dbReference>
<sequence>MPTPFVHLHTHTTYSLLDGATLLDPLVEHVRWLKQPAVAITDHGNLFGTIPFYTKARSAGIKPIIGCEVYMAKGSLLDKKPPEGPRDFYHLILLAQNSLGYQNLIRLVSHGYTEGFYYKPRIDKSLLRSHSSGLIALSGCLDGEIPTLLRQEQFASASVAAQDFLDIFGPDRFYLELQANGLHQQQTVNQGLIHVHRELGIPLVATNDCHYLKRGDADAHDLLLCIQTGTTITDTTRLRFGTDQLYVKSSEEMAEAFRELPQAITHTNLIAEQCTLEIPLHRTQLPRYNVPPPHTLDSFLETLAQQGLSARLAHHSGPLDQPKYERRLRTELLTICSMGFAGYFLIVWDIMKFARSRRIPVGPGRGSAAGSLVAYALGITELDPLAYDLLFERFLNPDRVSLPDIDMDFCMKRRQEVINYVTEKYGRDHVAQIITFGTLGAKAAIRDVGRVLEIPYDEVDTIAKLIPSQPNMTIAQALAEEPKLSALSASRPSVGNLLSVAGSLEGLARHASTHAAGLVISNTPLLETVPLCRTTSDDIVTQFGMGELEQIGLVKFDFLGLKTLTVIDHTISLINQQSPGSRPLTLDDIPLDDAKTFALLASGRTTGVFQLESNGMRELLREFQPDRFDDITAIIALYRPGPLDLIPEFIQQKRRQCPLASNIAALEPILRTTYGVIVYQEQVMAIANTVAGFSLSQADILRRAMGKKKPEEMRALHTQFVEGAVGLGTERDAAEELFQMITKFAGYGFNKSHAAAYALLTYRTAYLKAHNPLAYMTALMTSDFGDHEQLSLYASECREMGVRLLPPDINRSETGFTIVDEAMLYGLAAIKHVGEHLATQLIRTRATGGTFASFFDLCDRVDRRIVTKRVLDALIKSGALDTLCEHRAQLSAILDDETPAKPTRSHRNVTQQTLLHFLPVESETRVLPQIPSWAPSIQLDHEREALGCYVSHHPVRVHDHQLKRLQVVPLTQLPDLPDGKEVRIAGLITRVKRITTKRQQPMAFVRLEDQDRTLEVVVFPSLYRHESGQLEPGTVIALEGILDKNDQGIKVKATRFLLLDPAA</sequence>
<keyword evidence="6" id="KW-0235">DNA replication</keyword>
<dbReference type="InterPro" id="IPR004805">
    <property type="entry name" value="DnaE2/DnaE/PolC"/>
</dbReference>
<evidence type="ECO:0000256" key="1">
    <source>
        <dbReference type="ARBA" id="ARBA00004496"/>
    </source>
</evidence>
<evidence type="ECO:0000256" key="5">
    <source>
        <dbReference type="ARBA" id="ARBA00022695"/>
    </source>
</evidence>
<dbReference type="Gene3D" id="3.20.20.140">
    <property type="entry name" value="Metal-dependent hydrolases"/>
    <property type="match status" value="1"/>
</dbReference>
<dbReference type="PANTHER" id="PTHR32294:SF0">
    <property type="entry name" value="DNA POLYMERASE III SUBUNIT ALPHA"/>
    <property type="match status" value="1"/>
</dbReference>
<dbReference type="InterPro" id="IPR016195">
    <property type="entry name" value="Pol/histidinol_Pase-like"/>
</dbReference>
<dbReference type="InterPro" id="IPR004013">
    <property type="entry name" value="PHP_dom"/>
</dbReference>
<name>A0ABN7ME65_9BACT</name>
<dbReference type="Pfam" id="PF17657">
    <property type="entry name" value="DNA_pol3_finger"/>
    <property type="match status" value="1"/>
</dbReference>
<organism evidence="10 11">
    <name type="scientific">Nitrospira defluvii</name>
    <dbReference type="NCBI Taxonomy" id="330214"/>
    <lineage>
        <taxon>Bacteria</taxon>
        <taxon>Pseudomonadati</taxon>
        <taxon>Nitrospirota</taxon>
        <taxon>Nitrospiria</taxon>
        <taxon>Nitrospirales</taxon>
        <taxon>Nitrospiraceae</taxon>
        <taxon>Nitrospira</taxon>
    </lineage>
</organism>
<comment type="caution">
    <text evidence="10">The sequence shown here is derived from an EMBL/GenBank/DDBJ whole genome shotgun (WGS) entry which is preliminary data.</text>
</comment>
<keyword evidence="7" id="KW-0239">DNA-directed DNA polymerase</keyword>
<evidence type="ECO:0000256" key="8">
    <source>
        <dbReference type="ARBA" id="ARBA00049244"/>
    </source>
</evidence>
<comment type="subcellular location">
    <subcellularLocation>
        <location evidence="1">Cytoplasm</location>
    </subcellularLocation>
</comment>
<dbReference type="Gene3D" id="1.10.10.1600">
    <property type="entry name" value="Bacterial DNA polymerase III alpha subunit, thumb domain"/>
    <property type="match status" value="1"/>
</dbReference>
<dbReference type="InterPro" id="IPR004365">
    <property type="entry name" value="NA-bd_OB_tRNA"/>
</dbReference>
<evidence type="ECO:0000313" key="10">
    <source>
        <dbReference type="EMBL" id="CAE6796175.1"/>
    </source>
</evidence>
<dbReference type="Pfam" id="PF14579">
    <property type="entry name" value="HHH_6"/>
    <property type="match status" value="1"/>
</dbReference>
<dbReference type="Gene3D" id="1.10.150.870">
    <property type="match status" value="1"/>
</dbReference>
<protein>
    <recommendedName>
        <fullName evidence="3">DNA polymerase III subunit alpha</fullName>
        <ecNumber evidence="2">2.7.7.7</ecNumber>
    </recommendedName>
</protein>
<keyword evidence="11" id="KW-1185">Reference proteome</keyword>
<reference evidence="10 11" key="1">
    <citation type="submission" date="2021-02" db="EMBL/GenBank/DDBJ databases">
        <authorList>
            <person name="Han P."/>
        </authorList>
    </citation>
    <scope>NUCLEOTIDE SEQUENCE [LARGE SCALE GENOMIC DNA]</scope>
    <source>
        <strain evidence="10">Candidatus Nitrospira sp. ZN2</strain>
    </source>
</reference>
<evidence type="ECO:0000256" key="3">
    <source>
        <dbReference type="ARBA" id="ARBA00019114"/>
    </source>
</evidence>
<proteinExistence type="predicted"/>
<dbReference type="Pfam" id="PF01336">
    <property type="entry name" value="tRNA_anti-codon"/>
    <property type="match status" value="1"/>
</dbReference>